<dbReference type="EMBL" id="PDZR01000010">
    <property type="protein sequence ID" value="PNG26026.1"/>
    <property type="molecule type" value="Genomic_DNA"/>
</dbReference>
<dbReference type="GO" id="GO:0000272">
    <property type="term" value="P:polysaccharide catabolic process"/>
    <property type="evidence" value="ECO:0007669"/>
    <property type="project" value="UniProtKB-KW"/>
</dbReference>
<evidence type="ECO:0000256" key="4">
    <source>
        <dbReference type="ARBA" id="ARBA00022801"/>
    </source>
</evidence>
<dbReference type="GO" id="GO:0004339">
    <property type="term" value="F:glucan 1,4-alpha-glucosidase activity"/>
    <property type="evidence" value="ECO:0007669"/>
    <property type="project" value="UniProtKB-EC"/>
</dbReference>
<dbReference type="InterPro" id="IPR011613">
    <property type="entry name" value="GH15-like"/>
</dbReference>
<proteinExistence type="inferred from homology"/>
<comment type="similarity">
    <text evidence="2">Belongs to the glycosyl hydrolase 15 family.</text>
</comment>
<sequence length="477" mass="52191">MSAPFKQQASLDAWMRRQYALSAAKMMSAISRVDLVKERRGFGRQVRPVKGSILASPVIAAYDPDPDYFFHWLRDSAVIIDALRLLIESGEIARSDGLAHFSDFLGFSLTLCGLDGRSFLAGAGDYRGKVEPHFAQFLRPETELLAISGDDILGEPRFDPDGSIDILKWSRPQHDGPALRVLAVARFCRSVGPGPDILKQAEQLILRDLGFTFARWRAPSFDIWEEELGRHYYTQLIQCEALREGGLWLLSRGAIESASAYLDAAQEIATGLDDFWSAPHGFLRSRIAAPDSGPQKELDIATVLAVIHAGRNAGPHSICDSRLIATLGRLEALFAKAYAINAARPGADAPAMGRYDGDRYYSGGAYFFSTLGAAEFYFKAAQAVAKGLLDDASQWARLGLETEHDNNHLFDALMRRGDQFMATVAAYTPESGDLSEQFDQTDGAQTSAKNLAWSHAAFISAYASRTKAIRAAKGGSP</sequence>
<evidence type="ECO:0000256" key="6">
    <source>
        <dbReference type="ARBA" id="ARBA00023295"/>
    </source>
</evidence>
<dbReference type="InterPro" id="IPR008928">
    <property type="entry name" value="6-hairpin_glycosidase_sf"/>
</dbReference>
<dbReference type="Pfam" id="PF00723">
    <property type="entry name" value="Glyco_hydro_15"/>
    <property type="match status" value="1"/>
</dbReference>
<organism evidence="9 10">
    <name type="scientific">Methylocella silvestris</name>
    <dbReference type="NCBI Taxonomy" id="199596"/>
    <lineage>
        <taxon>Bacteria</taxon>
        <taxon>Pseudomonadati</taxon>
        <taxon>Pseudomonadota</taxon>
        <taxon>Alphaproteobacteria</taxon>
        <taxon>Hyphomicrobiales</taxon>
        <taxon>Beijerinckiaceae</taxon>
        <taxon>Methylocella</taxon>
    </lineage>
</organism>
<keyword evidence="5" id="KW-0119">Carbohydrate metabolism</keyword>
<evidence type="ECO:0000256" key="3">
    <source>
        <dbReference type="ARBA" id="ARBA00012593"/>
    </source>
</evidence>
<protein>
    <recommendedName>
        <fullName evidence="3">glucan 1,4-alpha-glucosidase</fullName>
        <ecNumber evidence="3">3.2.1.3</ecNumber>
    </recommendedName>
</protein>
<evidence type="ECO:0000256" key="5">
    <source>
        <dbReference type="ARBA" id="ARBA00023277"/>
    </source>
</evidence>
<dbReference type="PRINTS" id="PR00736">
    <property type="entry name" value="GLHYDRLASE15"/>
</dbReference>
<dbReference type="OrthoDB" id="5641212at2"/>
<dbReference type="PANTHER" id="PTHR31616">
    <property type="entry name" value="TREHALASE"/>
    <property type="match status" value="1"/>
</dbReference>
<evidence type="ECO:0000259" key="8">
    <source>
        <dbReference type="Pfam" id="PF00723"/>
    </source>
</evidence>
<dbReference type="Gene3D" id="1.50.10.10">
    <property type="match status" value="1"/>
</dbReference>
<comment type="catalytic activity">
    <reaction evidence="1">
        <text>Hydrolysis of terminal (1-&gt;4)-linked alpha-D-glucose residues successively from non-reducing ends of the chains with release of beta-D-glucose.</text>
        <dbReference type="EC" id="3.2.1.3"/>
    </reaction>
</comment>
<keyword evidence="7" id="KW-0624">Polysaccharide degradation</keyword>
<reference evidence="9 10" key="1">
    <citation type="submission" date="2017-10" db="EMBL/GenBank/DDBJ databases">
        <title>Genome announcement of Methylocella silvestris TVC from permafrost.</title>
        <authorList>
            <person name="Wang J."/>
            <person name="Geng K."/>
            <person name="Ul-Haque F."/>
            <person name="Crombie A.T."/>
            <person name="Street L.E."/>
            <person name="Wookey P.A."/>
            <person name="Murrell J.C."/>
            <person name="Pratscher J."/>
        </authorList>
    </citation>
    <scope>NUCLEOTIDE SEQUENCE [LARGE SCALE GENOMIC DNA]</scope>
    <source>
        <strain evidence="9 10">TVC</strain>
    </source>
</reference>
<evidence type="ECO:0000313" key="10">
    <source>
        <dbReference type="Proteomes" id="UP000236286"/>
    </source>
</evidence>
<dbReference type="Proteomes" id="UP000236286">
    <property type="component" value="Unassembled WGS sequence"/>
</dbReference>
<feature type="domain" description="GH15-like" evidence="8">
    <location>
        <begin position="153"/>
        <end position="462"/>
    </location>
</feature>
<accession>A0A2J7TGZ6</accession>
<evidence type="ECO:0000256" key="1">
    <source>
        <dbReference type="ARBA" id="ARBA00001863"/>
    </source>
</evidence>
<dbReference type="EC" id="3.2.1.3" evidence="3"/>
<comment type="caution">
    <text evidence="9">The sequence shown here is derived from an EMBL/GenBank/DDBJ whole genome shotgun (WGS) entry which is preliminary data.</text>
</comment>
<dbReference type="AlphaFoldDB" id="A0A2J7TGZ6"/>
<evidence type="ECO:0000256" key="2">
    <source>
        <dbReference type="ARBA" id="ARBA00006188"/>
    </source>
</evidence>
<name>A0A2J7TGZ6_METSI</name>
<dbReference type="InterPro" id="IPR000165">
    <property type="entry name" value="Glucoamylase"/>
</dbReference>
<keyword evidence="4" id="KW-0378">Hydrolase</keyword>
<dbReference type="PANTHER" id="PTHR31616:SF9">
    <property type="entry name" value="GLUCOAMYLASE, INTRACELLULAR SPORULATION-SPECIFIC"/>
    <property type="match status" value="1"/>
</dbReference>
<evidence type="ECO:0000313" key="9">
    <source>
        <dbReference type="EMBL" id="PNG26026.1"/>
    </source>
</evidence>
<dbReference type="InterPro" id="IPR012341">
    <property type="entry name" value="6hp_glycosidase-like_sf"/>
</dbReference>
<evidence type="ECO:0000256" key="7">
    <source>
        <dbReference type="ARBA" id="ARBA00023326"/>
    </source>
</evidence>
<dbReference type="RefSeq" id="WP_102843709.1">
    <property type="nucleotide sequence ID" value="NZ_PDZR01000010.1"/>
</dbReference>
<keyword evidence="6" id="KW-0326">Glycosidase</keyword>
<gene>
    <name evidence="9" type="ORF">CR492_10555</name>
</gene>
<dbReference type="SUPFAM" id="SSF48208">
    <property type="entry name" value="Six-hairpin glycosidases"/>
    <property type="match status" value="1"/>
</dbReference>